<gene>
    <name evidence="3" type="ORF">D0864_14906</name>
</gene>
<dbReference type="Proteomes" id="UP000269539">
    <property type="component" value="Unassembled WGS sequence"/>
</dbReference>
<comment type="caution">
    <text evidence="3">The sequence shown here is derived from an EMBL/GenBank/DDBJ whole genome shotgun (WGS) entry which is preliminary data.</text>
</comment>
<evidence type="ECO:0000256" key="1">
    <source>
        <dbReference type="SAM" id="Coils"/>
    </source>
</evidence>
<dbReference type="AlphaFoldDB" id="A0A3M7C9J1"/>
<feature type="coiled-coil region" evidence="1">
    <location>
        <begin position="114"/>
        <end position="141"/>
    </location>
</feature>
<keyword evidence="1" id="KW-0175">Coiled coil</keyword>
<feature type="region of interest" description="Disordered" evidence="2">
    <location>
        <begin position="1"/>
        <end position="34"/>
    </location>
</feature>
<organism evidence="3 4">
    <name type="scientific">Hortaea werneckii</name>
    <name type="common">Black yeast</name>
    <name type="synonym">Cladosporium werneckii</name>
    <dbReference type="NCBI Taxonomy" id="91943"/>
    <lineage>
        <taxon>Eukaryota</taxon>
        <taxon>Fungi</taxon>
        <taxon>Dikarya</taxon>
        <taxon>Ascomycota</taxon>
        <taxon>Pezizomycotina</taxon>
        <taxon>Dothideomycetes</taxon>
        <taxon>Dothideomycetidae</taxon>
        <taxon>Mycosphaerellales</taxon>
        <taxon>Teratosphaeriaceae</taxon>
        <taxon>Hortaea</taxon>
    </lineage>
</organism>
<evidence type="ECO:0000256" key="2">
    <source>
        <dbReference type="SAM" id="MobiDB-lite"/>
    </source>
</evidence>
<dbReference type="VEuPathDB" id="FungiDB:BTJ68_11287"/>
<evidence type="ECO:0000313" key="4">
    <source>
        <dbReference type="Proteomes" id="UP000269539"/>
    </source>
</evidence>
<feature type="compositionally biased region" description="Basic residues" evidence="2">
    <location>
        <begin position="10"/>
        <end position="20"/>
    </location>
</feature>
<accession>A0A3M7C9J1</accession>
<proteinExistence type="predicted"/>
<evidence type="ECO:0000313" key="3">
    <source>
        <dbReference type="EMBL" id="RMY48396.1"/>
    </source>
</evidence>
<dbReference type="EMBL" id="QWIO01002976">
    <property type="protein sequence ID" value="RMY48396.1"/>
    <property type="molecule type" value="Genomic_DNA"/>
</dbReference>
<reference evidence="3 4" key="1">
    <citation type="journal article" date="2018" name="BMC Genomics">
        <title>Genomic evidence for intraspecific hybridization in a clonal and extremely halotolerant yeast.</title>
        <authorList>
            <person name="Gostincar C."/>
            <person name="Stajich J.E."/>
            <person name="Zupancic J."/>
            <person name="Zalar P."/>
            <person name="Gunde-Cimerman N."/>
        </authorList>
    </citation>
    <scope>NUCLEOTIDE SEQUENCE [LARGE SCALE GENOMIC DNA]</scope>
    <source>
        <strain evidence="3 4">EXF-10513</strain>
    </source>
</reference>
<name>A0A3M7C9J1_HORWE</name>
<sequence>MASASNQRYQGRRHRNRQRQGPREDYNTSSQESTQAAGMFGGYFDGVFSRRHARANQEYDLDMSGYVTAEEHEQLWEENATLKEDARASFYAIRDLEYERNDFRGQVLHMKKIINDFRQLNDAAKRDRRAQEAKATDLQQQLLTFKRGIAASTRTENQLTDDEVRQKMDRVFYGIQNFVLEILRGKDLDRIKLSNEGKSPQLGHTLVLDEADDKSCLVQLIIGLVATIVVELADPEHLFGLPTDNTALKAIASFAAHMKGNQFNSKCTDRANRCYAVSSVASFKEWLQSTRKMMQEHDGEALHEADRALLLAACERLQLLLGDAIVLNWGIQGPRLIKILTPARDLFRKLHSAKADFHVEMMPVRYANGVATFDTDTMTAIQSDEEETELLGLALQISVFPGVYKFGDEMGQNMEEVTTVCKAKVVVQKPNAAKEDTRIKVEE</sequence>
<protein>
    <submittedName>
        <fullName evidence="3">Uncharacterized protein</fullName>
    </submittedName>
</protein>